<dbReference type="HOGENOM" id="CLU_1159024_0_0_2"/>
<protein>
    <submittedName>
        <fullName evidence="2">Uncharacterized protein</fullName>
    </submittedName>
</protein>
<dbReference type="PaxDb" id="272569-rrnAC1833"/>
<evidence type="ECO:0000313" key="3">
    <source>
        <dbReference type="Proteomes" id="UP000001169"/>
    </source>
</evidence>
<evidence type="ECO:0000256" key="1">
    <source>
        <dbReference type="SAM" id="MobiDB-lite"/>
    </source>
</evidence>
<dbReference type="KEGG" id="hma:rrnAC1833"/>
<feature type="compositionally biased region" description="Polar residues" evidence="1">
    <location>
        <begin position="1"/>
        <end position="20"/>
    </location>
</feature>
<dbReference type="EMBL" id="AY596297">
    <property type="protein sequence ID" value="AAV46720.1"/>
    <property type="molecule type" value="Genomic_DNA"/>
</dbReference>
<gene>
    <name evidence="2" type="ordered locus">rrnAC1833</name>
</gene>
<feature type="compositionally biased region" description="Basic and acidic residues" evidence="1">
    <location>
        <begin position="35"/>
        <end position="70"/>
    </location>
</feature>
<dbReference type="AlphaFoldDB" id="Q5V183"/>
<reference evidence="2 3" key="1">
    <citation type="journal article" date="2004" name="Genome Res.">
        <title>Genome sequence of Haloarcula marismortui: a halophilic archaeon from the Dead Sea.</title>
        <authorList>
            <person name="Baliga N.S."/>
            <person name="Bonneau R."/>
            <person name="Facciotti M.T."/>
            <person name="Pan M."/>
            <person name="Glusman G."/>
            <person name="Deutsch E.W."/>
            <person name="Shannon P."/>
            <person name="Chiu Y."/>
            <person name="Weng R.S."/>
            <person name="Gan R.R."/>
            <person name="Hung P."/>
            <person name="Date S.V."/>
            <person name="Marcotte E."/>
            <person name="Hood L."/>
            <person name="Ng W.V."/>
        </authorList>
    </citation>
    <scope>NUCLEOTIDE SEQUENCE [LARGE SCALE GENOMIC DNA]</scope>
    <source>
        <strain evidence="3">ATCC 43049 / DSM 3752 / JCM 8966 / VKM B-1809</strain>
    </source>
</reference>
<feature type="region of interest" description="Disordered" evidence="1">
    <location>
        <begin position="87"/>
        <end position="112"/>
    </location>
</feature>
<accession>Q5V183</accession>
<name>Q5V183_HALMA</name>
<feature type="region of interest" description="Disordered" evidence="1">
    <location>
        <begin position="1"/>
        <end position="70"/>
    </location>
</feature>
<organism evidence="2 3">
    <name type="scientific">Haloarcula marismortui (strain ATCC 43049 / DSM 3752 / JCM 8966 / VKM B-1809)</name>
    <name type="common">Halobacterium marismortui</name>
    <dbReference type="NCBI Taxonomy" id="272569"/>
    <lineage>
        <taxon>Archaea</taxon>
        <taxon>Methanobacteriati</taxon>
        <taxon>Methanobacteriota</taxon>
        <taxon>Stenosarchaea group</taxon>
        <taxon>Halobacteria</taxon>
        <taxon>Halobacteriales</taxon>
        <taxon>Haloarculaceae</taxon>
        <taxon>Haloarcula</taxon>
    </lineage>
</organism>
<keyword evidence="3" id="KW-1185">Reference proteome</keyword>
<dbReference type="EnsemblBacteria" id="AAV46720">
    <property type="protein sequence ID" value="AAV46720"/>
    <property type="gene ID" value="rrnAC1833"/>
</dbReference>
<dbReference type="Proteomes" id="UP000001169">
    <property type="component" value="Chromosome I"/>
</dbReference>
<sequence length="239" mass="26426">MTIQTAAGNSRVGWNSSSDNLSRDIGDTAHNPKTVVRERDAYEISEYSGRRDYDGDSSHGSRFDRGDIPQQKQEKWRRLWMLNEGASPSYEDPDGYKSEVSQPSDTTGRRAHQDKLGVVDRIAAEFSIPSATRNEARTLASAVDGQGHSLEKIAVGALCVADDSHIAEKARRADVDSIVVEALHGDISDAETNTALNLLEDAETLPKLFQRRLKGRDDVQSYVEDCDFTVQSAMGVFYE</sequence>
<evidence type="ECO:0000313" key="2">
    <source>
        <dbReference type="EMBL" id="AAV46720.1"/>
    </source>
</evidence>
<proteinExistence type="predicted"/>